<accession>D8Q9N5</accession>
<dbReference type="OMA" id="FTRNICA"/>
<gene>
    <name evidence="1" type="ORF">SCHCODRAFT_236038</name>
</gene>
<name>D8Q9N5_SCHCM</name>
<dbReference type="eggNOG" id="ENOG502RX0B">
    <property type="taxonomic scope" value="Eukaryota"/>
</dbReference>
<dbReference type="EMBL" id="GL377308">
    <property type="protein sequence ID" value="EFI95258.1"/>
    <property type="molecule type" value="Genomic_DNA"/>
</dbReference>
<keyword evidence="2" id="KW-1185">Reference proteome</keyword>
<organism evidence="2">
    <name type="scientific">Schizophyllum commune (strain H4-8 / FGSC 9210)</name>
    <name type="common">Split gill fungus</name>
    <dbReference type="NCBI Taxonomy" id="578458"/>
    <lineage>
        <taxon>Eukaryota</taxon>
        <taxon>Fungi</taxon>
        <taxon>Dikarya</taxon>
        <taxon>Basidiomycota</taxon>
        <taxon>Agaricomycotina</taxon>
        <taxon>Agaricomycetes</taxon>
        <taxon>Agaricomycetidae</taxon>
        <taxon>Agaricales</taxon>
        <taxon>Schizophyllaceae</taxon>
        <taxon>Schizophyllum</taxon>
    </lineage>
</organism>
<dbReference type="Proteomes" id="UP000007431">
    <property type="component" value="Unassembled WGS sequence"/>
</dbReference>
<dbReference type="STRING" id="578458.D8Q9N5"/>
<protein>
    <submittedName>
        <fullName evidence="1">Uncharacterized protein</fullName>
    </submittedName>
</protein>
<dbReference type="VEuPathDB" id="FungiDB:SCHCODRAFT_02631586"/>
<evidence type="ECO:0000313" key="1">
    <source>
        <dbReference type="EMBL" id="EFI95258.1"/>
    </source>
</evidence>
<proteinExistence type="predicted"/>
<sequence length="487" mass="54058">MLRSVKLKRRYYAILLAVGLYLLLCSFSREASQDSIDLDALNRILDGKLEAYMREVRDTKGYLMLNDTTHLEAKQKALACFVDKGTWTQDDDSNRLTYQPDNSCLQKANSASLQASVTDLCSTISSKKVLLVGSEATHHLHTLWLDALDEGHTCLGPEFCTFHHVCLPPAMRTAASLGEPRFKRLPRDQDLAELGSALVRFSLSSSLLVPDSPRVYSEVRVDARTGVRARDSNWLEQARRSQVVVMNRGPLPAPAATYNVSDGPDALERWQVPWRGVLEQIATDDYVGSDGRLSRIDRLVNAALDVTLRSMLPEVIETLALMREDDVVSKNSLIWHGAWYKQPRCASGKPSSSNILSEVLSPSLDPWTLYHNLQAPALKRLSPGKDVSLPNLTALDRAKSVASLEERRKRSDCIRHSGTSPGGRVLQVVFLRSLDFLLASGSQQYLYKWPSSDLLIMGMTASAGGSEAQEAANMYDNSERAYSMTPD</sequence>
<dbReference type="AlphaFoldDB" id="D8Q9N5"/>
<dbReference type="HOGENOM" id="CLU_560380_0_0_1"/>
<dbReference type="InParanoid" id="D8Q9N5"/>
<reference evidence="1 2" key="1">
    <citation type="journal article" date="2010" name="Nat. Biotechnol.">
        <title>Genome sequence of the model mushroom Schizophyllum commune.</title>
        <authorList>
            <person name="Ohm R.A."/>
            <person name="de Jong J.F."/>
            <person name="Lugones L.G."/>
            <person name="Aerts A."/>
            <person name="Kothe E."/>
            <person name="Stajich J.E."/>
            <person name="de Vries R.P."/>
            <person name="Record E."/>
            <person name="Levasseur A."/>
            <person name="Baker S.E."/>
            <person name="Bartholomew K.A."/>
            <person name="Coutinho P.M."/>
            <person name="Erdmann S."/>
            <person name="Fowler T.J."/>
            <person name="Gathman A.C."/>
            <person name="Lombard V."/>
            <person name="Henrissat B."/>
            <person name="Knabe N."/>
            <person name="Kuees U."/>
            <person name="Lilly W.W."/>
            <person name="Lindquist E."/>
            <person name="Lucas S."/>
            <person name="Magnuson J.K."/>
            <person name="Piumi F."/>
            <person name="Raudaskoski M."/>
            <person name="Salamov A."/>
            <person name="Schmutz J."/>
            <person name="Schwarze F.W.M.R."/>
            <person name="vanKuyk P.A."/>
            <person name="Horton J.S."/>
            <person name="Grigoriev I.V."/>
            <person name="Woesten H.A.B."/>
        </authorList>
    </citation>
    <scope>NUCLEOTIDE SEQUENCE [LARGE SCALE GENOMIC DNA]</scope>
    <source>
        <strain evidence="2">H4-8 / FGSC 9210</strain>
    </source>
</reference>
<evidence type="ECO:0000313" key="2">
    <source>
        <dbReference type="Proteomes" id="UP000007431"/>
    </source>
</evidence>